<dbReference type="OrthoDB" id="10602836at2759"/>
<reference evidence="4" key="1">
    <citation type="journal article" date="2020" name="Genome Biol.">
        <title>Gamete binning: chromosome-level and haplotype-resolved genome assembly enabled by high-throughput single-cell sequencing of gamete genomes.</title>
        <authorList>
            <person name="Campoy J.A."/>
            <person name="Sun H."/>
            <person name="Goel M."/>
            <person name="Jiao W.-B."/>
            <person name="Folz-Donahue K."/>
            <person name="Wang N."/>
            <person name="Rubio M."/>
            <person name="Liu C."/>
            <person name="Kukat C."/>
            <person name="Ruiz D."/>
            <person name="Huettel B."/>
            <person name="Schneeberger K."/>
        </authorList>
    </citation>
    <scope>NUCLEOTIDE SEQUENCE [LARGE SCALE GENOMIC DNA]</scope>
    <source>
        <strain evidence="4">cv. Rojo Pasion</strain>
    </source>
</reference>
<keyword evidence="2" id="KW-1133">Transmembrane helix</keyword>
<evidence type="ECO:0008006" key="5">
    <source>
        <dbReference type="Google" id="ProtNLM"/>
    </source>
</evidence>
<keyword evidence="2" id="KW-0472">Membrane</keyword>
<keyword evidence="4" id="KW-1185">Reference proteome</keyword>
<evidence type="ECO:0000256" key="2">
    <source>
        <dbReference type="SAM" id="Phobius"/>
    </source>
</evidence>
<keyword evidence="1" id="KW-0406">Ion transport</keyword>
<dbReference type="EMBL" id="CAEKKB010000004">
    <property type="protein sequence ID" value="CAB4307104.1"/>
    <property type="molecule type" value="Genomic_DNA"/>
</dbReference>
<gene>
    <name evidence="3" type="ORF">ORAREDHAP_LOCUS25590</name>
</gene>
<feature type="transmembrane region" description="Helical" evidence="2">
    <location>
        <begin position="146"/>
        <end position="165"/>
    </location>
</feature>
<sequence>MTCSCLYFRPSIVETIEEVVANVIGILRFIIDEYLMYQEDDTGDDLDEDSNRRRIRKLEGEHIRRIFFSPLTRKRIFILSCVAVSIDPLFFYIPIINEEKKCLGIDKNLRAAALCLRALPDAAFVLHTISSGFRLYPNVDLYFVDLLYYSFVSILVAVFLTLPIPQDLLEFIFKMPTH</sequence>
<dbReference type="AlphaFoldDB" id="A0A6J5X7Q7"/>
<organism evidence="3 4">
    <name type="scientific">Prunus armeniaca</name>
    <name type="common">Apricot</name>
    <name type="synonym">Armeniaca vulgaris</name>
    <dbReference type="NCBI Taxonomy" id="36596"/>
    <lineage>
        <taxon>Eukaryota</taxon>
        <taxon>Viridiplantae</taxon>
        <taxon>Streptophyta</taxon>
        <taxon>Embryophyta</taxon>
        <taxon>Tracheophyta</taxon>
        <taxon>Spermatophyta</taxon>
        <taxon>Magnoliopsida</taxon>
        <taxon>eudicotyledons</taxon>
        <taxon>Gunneridae</taxon>
        <taxon>Pentapetalae</taxon>
        <taxon>rosids</taxon>
        <taxon>fabids</taxon>
        <taxon>Rosales</taxon>
        <taxon>Rosaceae</taxon>
        <taxon>Amygdaloideae</taxon>
        <taxon>Amygdaleae</taxon>
        <taxon>Prunus</taxon>
    </lineage>
</organism>
<evidence type="ECO:0000256" key="1">
    <source>
        <dbReference type="ARBA" id="ARBA00023303"/>
    </source>
</evidence>
<keyword evidence="1" id="KW-0407">Ion channel</keyword>
<name>A0A6J5X7Q7_PRUAR</name>
<dbReference type="PANTHER" id="PTHR45651">
    <property type="entry name" value="CYCLIC NUCLEOTIDE-GATED ION CHANNEL 15-RELATED-RELATED"/>
    <property type="match status" value="1"/>
</dbReference>
<dbReference type="Proteomes" id="UP000507245">
    <property type="component" value="Unassembled WGS sequence"/>
</dbReference>
<dbReference type="GO" id="GO:0016020">
    <property type="term" value="C:membrane"/>
    <property type="evidence" value="ECO:0007669"/>
    <property type="project" value="UniProtKB-SubCell"/>
</dbReference>
<dbReference type="GO" id="GO:0034220">
    <property type="term" value="P:monoatomic ion transmembrane transport"/>
    <property type="evidence" value="ECO:0007669"/>
    <property type="project" value="UniProtKB-KW"/>
</dbReference>
<keyword evidence="1" id="KW-0813">Transport</keyword>
<evidence type="ECO:0000313" key="3">
    <source>
        <dbReference type="EMBL" id="CAB4307104.1"/>
    </source>
</evidence>
<evidence type="ECO:0000313" key="4">
    <source>
        <dbReference type="Proteomes" id="UP000507245"/>
    </source>
</evidence>
<protein>
    <recommendedName>
        <fullName evidence="5">Ion transport domain-containing protein</fullName>
    </recommendedName>
</protein>
<dbReference type="PANTHER" id="PTHR45651:SF68">
    <property type="entry name" value="ION TRANSPORT DOMAIN-CONTAINING PROTEIN"/>
    <property type="match status" value="1"/>
</dbReference>
<proteinExistence type="predicted"/>
<accession>A0A6J5X7Q7</accession>
<keyword evidence="2" id="KW-0812">Transmembrane</keyword>
<feature type="transmembrane region" description="Helical" evidence="2">
    <location>
        <begin position="76"/>
        <end position="96"/>
    </location>
</feature>